<evidence type="ECO:0000313" key="1">
    <source>
        <dbReference type="EMBL" id="SKA73017.1"/>
    </source>
</evidence>
<dbReference type="EMBL" id="FUYF01000001">
    <property type="protein sequence ID" value="SKA73017.1"/>
    <property type="molecule type" value="Genomic_DNA"/>
</dbReference>
<dbReference type="GO" id="GO:0008967">
    <property type="term" value="F:phosphoglycolate phosphatase activity"/>
    <property type="evidence" value="ECO:0007669"/>
    <property type="project" value="TreeGrafter"/>
</dbReference>
<protein>
    <submittedName>
        <fullName evidence="1">Phosphoglycolate phosphatase, HAD superfamily</fullName>
    </submittedName>
</protein>
<dbReference type="SUPFAM" id="SSF56784">
    <property type="entry name" value="HAD-like"/>
    <property type="match status" value="1"/>
</dbReference>
<reference evidence="1 2" key="1">
    <citation type="submission" date="2017-02" db="EMBL/GenBank/DDBJ databases">
        <authorList>
            <person name="Peterson S.W."/>
        </authorList>
    </citation>
    <scope>NUCLEOTIDE SEQUENCE [LARGE SCALE GENOMIC DNA]</scope>
    <source>
        <strain evidence="1 2">ATCC 27749</strain>
    </source>
</reference>
<dbReference type="RefSeq" id="WP_078783091.1">
    <property type="nucleotide sequence ID" value="NZ_CAJKTF010000008.1"/>
</dbReference>
<dbReference type="STRING" id="745368.SAMN02745178_00066"/>
<proteinExistence type="predicted"/>
<accession>A0A1T4W745</accession>
<dbReference type="OrthoDB" id="9796026at2"/>
<evidence type="ECO:0000313" key="2">
    <source>
        <dbReference type="Proteomes" id="UP000190286"/>
    </source>
</evidence>
<dbReference type="PANTHER" id="PTHR43434:SF1">
    <property type="entry name" value="PHOSPHOGLYCOLATE PHOSPHATASE"/>
    <property type="match status" value="1"/>
</dbReference>
<dbReference type="InterPro" id="IPR041492">
    <property type="entry name" value="HAD_2"/>
</dbReference>
<dbReference type="Pfam" id="PF13419">
    <property type="entry name" value="HAD_2"/>
    <property type="match status" value="1"/>
</dbReference>
<dbReference type="InterPro" id="IPR036412">
    <property type="entry name" value="HAD-like_sf"/>
</dbReference>
<dbReference type="InterPro" id="IPR023198">
    <property type="entry name" value="PGP-like_dom2"/>
</dbReference>
<dbReference type="AlphaFoldDB" id="A0A1T4W745"/>
<dbReference type="GeneID" id="93336566"/>
<dbReference type="Gene3D" id="1.10.150.240">
    <property type="entry name" value="Putative phosphatase, domain 2"/>
    <property type="match status" value="1"/>
</dbReference>
<dbReference type="InterPro" id="IPR050155">
    <property type="entry name" value="HAD-like_hydrolase_sf"/>
</dbReference>
<dbReference type="Proteomes" id="UP000190286">
    <property type="component" value="Unassembled WGS sequence"/>
</dbReference>
<dbReference type="InterPro" id="IPR023214">
    <property type="entry name" value="HAD_sf"/>
</dbReference>
<dbReference type="PANTHER" id="PTHR43434">
    <property type="entry name" value="PHOSPHOGLYCOLATE PHOSPHATASE"/>
    <property type="match status" value="1"/>
</dbReference>
<gene>
    <name evidence="1" type="ORF">SAMN02745178_00066</name>
</gene>
<dbReference type="Gene3D" id="3.40.50.1000">
    <property type="entry name" value="HAD superfamily/HAD-like"/>
    <property type="match status" value="1"/>
</dbReference>
<keyword evidence="2" id="KW-1185">Reference proteome</keyword>
<organism evidence="1 2">
    <name type="scientific">Gemmiger formicilis</name>
    <dbReference type="NCBI Taxonomy" id="745368"/>
    <lineage>
        <taxon>Bacteria</taxon>
        <taxon>Bacillati</taxon>
        <taxon>Bacillota</taxon>
        <taxon>Clostridia</taxon>
        <taxon>Eubacteriales</taxon>
        <taxon>Gemmiger</taxon>
    </lineage>
</organism>
<name>A0A1T4W745_9FIRM</name>
<dbReference type="GO" id="GO:0006281">
    <property type="term" value="P:DNA repair"/>
    <property type="evidence" value="ECO:0007669"/>
    <property type="project" value="TreeGrafter"/>
</dbReference>
<sequence>MANALTDFTKKREFLICMDSDGCVMDTVRIKHSTVMCPELIRVFALDDHADFITAAWDEINLHTITRGISRFESVRLVFDRLKNRGIEIPGSEDIAAWVDTATELSTASLQRELQKTGSLALRKLQEWNNACNRRIQALEPTFEPFPGVEESLRQLHAVADVAVVSAANESAIASEWKRYGLARHADVIFGQEVGSKANSIATMLACGYESRKVMMVGDAMGDAQAAAANGVAFVPILPGREADSWRRLQEEALPKLLHGTFSPAYQAELLAALRSALHG</sequence>